<accession>A0A2G8RQ55</accession>
<reference evidence="2 3" key="1">
    <citation type="journal article" date="2015" name="Sci. Rep.">
        <title>Chromosome-level genome map provides insights into diverse defense mechanisms in the medicinal fungus Ganoderma sinense.</title>
        <authorList>
            <person name="Zhu Y."/>
            <person name="Xu J."/>
            <person name="Sun C."/>
            <person name="Zhou S."/>
            <person name="Xu H."/>
            <person name="Nelson D.R."/>
            <person name="Qian J."/>
            <person name="Song J."/>
            <person name="Luo H."/>
            <person name="Xiang L."/>
            <person name="Li Y."/>
            <person name="Xu Z."/>
            <person name="Ji A."/>
            <person name="Wang L."/>
            <person name="Lu S."/>
            <person name="Hayward A."/>
            <person name="Sun W."/>
            <person name="Li X."/>
            <person name="Schwartz D.C."/>
            <person name="Wang Y."/>
            <person name="Chen S."/>
        </authorList>
    </citation>
    <scope>NUCLEOTIDE SEQUENCE [LARGE SCALE GENOMIC DNA]</scope>
    <source>
        <strain evidence="2 3">ZZ0214-1</strain>
    </source>
</reference>
<organism evidence="2 3">
    <name type="scientific">Ganoderma sinense ZZ0214-1</name>
    <dbReference type="NCBI Taxonomy" id="1077348"/>
    <lineage>
        <taxon>Eukaryota</taxon>
        <taxon>Fungi</taxon>
        <taxon>Dikarya</taxon>
        <taxon>Basidiomycota</taxon>
        <taxon>Agaricomycotina</taxon>
        <taxon>Agaricomycetes</taxon>
        <taxon>Polyporales</taxon>
        <taxon>Polyporaceae</taxon>
        <taxon>Ganoderma</taxon>
    </lineage>
</organism>
<keyword evidence="3" id="KW-1185">Reference proteome</keyword>
<proteinExistence type="predicted"/>
<comment type="caution">
    <text evidence="2">The sequence shown here is derived from an EMBL/GenBank/DDBJ whole genome shotgun (WGS) entry which is preliminary data.</text>
</comment>
<gene>
    <name evidence="2" type="ORF">GSI_14949</name>
</gene>
<feature type="compositionally biased region" description="Low complexity" evidence="1">
    <location>
        <begin position="203"/>
        <end position="226"/>
    </location>
</feature>
<evidence type="ECO:0000313" key="2">
    <source>
        <dbReference type="EMBL" id="PIL23636.1"/>
    </source>
</evidence>
<sequence length="394" mass="42874">MPLPLSPPVNHARPPPEIFPIDVDAPPVEVLCYVYSKDGEVLRIVSHGRQLLGSDNLVWLFGQPLILKELGYTVEDPMPDASFQMYYHRSNDWLPLPEHNRPIIIQSDQALLWRRTGVTAMPDLATIIQRTAVSDPLPRSPDLPSTPIRGLFSLKSLTSSPSLRADVGLLNPAPSKPPRARFLATVRPGRMARAGGKKPPQRLPLAPSSPPRESSSPQSSSPPASSQVLRGVFGDNWKSSIPKRTSPPSSPRSAAAKHRRSLSPETLIMSKRPKPATCTPSPLPVHPGSQVLTQPATPSPSAVLISPPDDVRPHSKKVRQVPVNPSDIIDISEDTDDVVKKPRPSKGKGKHLDIIDLSEEVDEVVEMPRPRKGKGKAKAKVPIPADAEFVVLSD</sequence>
<feature type="region of interest" description="Disordered" evidence="1">
    <location>
        <begin position="168"/>
        <end position="354"/>
    </location>
</feature>
<feature type="compositionally biased region" description="Polar residues" evidence="1">
    <location>
        <begin position="290"/>
        <end position="300"/>
    </location>
</feature>
<dbReference type="EMBL" id="AYKW01000068">
    <property type="protein sequence ID" value="PIL23636.1"/>
    <property type="molecule type" value="Genomic_DNA"/>
</dbReference>
<name>A0A2G8RQ55_9APHY</name>
<dbReference type="Proteomes" id="UP000230002">
    <property type="component" value="Unassembled WGS sequence"/>
</dbReference>
<feature type="compositionally biased region" description="Low complexity" evidence="1">
    <location>
        <begin position="238"/>
        <end position="254"/>
    </location>
</feature>
<evidence type="ECO:0000256" key="1">
    <source>
        <dbReference type="SAM" id="MobiDB-lite"/>
    </source>
</evidence>
<dbReference type="AlphaFoldDB" id="A0A2G8RQ55"/>
<evidence type="ECO:0000313" key="3">
    <source>
        <dbReference type="Proteomes" id="UP000230002"/>
    </source>
</evidence>
<protein>
    <submittedName>
        <fullName evidence="2">Uncharacterized protein</fullName>
    </submittedName>
</protein>